<dbReference type="GO" id="GO:0006886">
    <property type="term" value="P:intracellular protein transport"/>
    <property type="evidence" value="ECO:0007669"/>
    <property type="project" value="UniProtKB-UniRule"/>
</dbReference>
<dbReference type="GO" id="GO:0006914">
    <property type="term" value="P:autophagy"/>
    <property type="evidence" value="ECO:0007669"/>
    <property type="project" value="TreeGrafter"/>
</dbReference>
<evidence type="ECO:0000256" key="6">
    <source>
        <dbReference type="PROSITE-ProRule" id="PRU01006"/>
    </source>
</evidence>
<dbReference type="PANTHER" id="PTHR12894:SF49">
    <property type="entry name" value="VAM6_VPS39-LIKE PROTEIN"/>
    <property type="match status" value="1"/>
</dbReference>
<evidence type="ECO:0000313" key="8">
    <source>
        <dbReference type="EMBL" id="KAF9422936.1"/>
    </source>
</evidence>
<dbReference type="EMBL" id="JACKWZ010000012">
    <property type="protein sequence ID" value="KAF9422936.1"/>
    <property type="molecule type" value="Genomic_DNA"/>
</dbReference>
<proteinExistence type="inferred from homology"/>
<dbReference type="Proteomes" id="UP000648187">
    <property type="component" value="Unassembled WGS sequence"/>
</dbReference>
<feature type="domain" description="CNH" evidence="7">
    <location>
        <begin position="14"/>
        <end position="291"/>
    </location>
</feature>
<dbReference type="PANTHER" id="PTHR12894">
    <property type="entry name" value="CNH DOMAIN CONTAINING"/>
    <property type="match status" value="1"/>
</dbReference>
<comment type="similarity">
    <text evidence="5">Belongs to the VAM6/VPS39 family.</text>
</comment>
<comment type="caution">
    <text evidence="8">The sequence shown here is derived from an EMBL/GenBank/DDBJ whole genome shotgun (WGS) entry which is preliminary data.</text>
</comment>
<dbReference type="GO" id="GO:0016020">
    <property type="term" value="C:membrane"/>
    <property type="evidence" value="ECO:0007669"/>
    <property type="project" value="TreeGrafter"/>
</dbReference>
<dbReference type="GO" id="GO:0005764">
    <property type="term" value="C:lysosome"/>
    <property type="evidence" value="ECO:0007669"/>
    <property type="project" value="UniProtKB-SubCell"/>
</dbReference>
<dbReference type="PROSITE" id="PS50219">
    <property type="entry name" value="CNH"/>
    <property type="match status" value="1"/>
</dbReference>
<keyword evidence="9" id="KW-1185">Reference proteome</keyword>
<dbReference type="Pfam" id="PF00780">
    <property type="entry name" value="CNH"/>
    <property type="match status" value="1"/>
</dbReference>
<dbReference type="GO" id="GO:0012505">
    <property type="term" value="C:endomembrane system"/>
    <property type="evidence" value="ECO:0007669"/>
    <property type="project" value="UniProtKB-SubCell"/>
</dbReference>
<gene>
    <name evidence="8" type="ORF">HW555_001479</name>
</gene>
<dbReference type="InterPro" id="IPR001180">
    <property type="entry name" value="CNH_dom"/>
</dbReference>
<dbReference type="PROSITE" id="PS50236">
    <property type="entry name" value="CHCR"/>
    <property type="match status" value="2"/>
</dbReference>
<evidence type="ECO:0000256" key="2">
    <source>
        <dbReference type="ARBA" id="ARBA00004371"/>
    </source>
</evidence>
<sequence>MHEAYEISHLLNATVQIEAIAAYDNNLLLGTRQGHLLMYSLSQTNGNQKYELQLLRYCKNFSKKPIQQIEVIPEENLLLCLTDNVLSTYNINGVNFPLVKTFEQTKGASLFALDNTPTTSMTGESNSVVRLCVAVRRKLQLYYGKNGEFKQHLFDFTIPDVPKVMSWGQQYVCVGFKAEYVLYDLASGNPQELFPTSSSKSLEPTIAKYSETSFLLGRDQTSVLVEEAKNIDIKKTIKWSEAPIAVVWDEPYVLGLLSDQVIVQTVEPSLFIQTLPELNKARLMYRCKRGLIFVSSVGQVWCLSSVDITKQRQQLLKDKHFQIAIELTSLSDCTPEEKEQKIHSIQVLYALELFDNKQYSQSMKEFIKLKTDPVDVIKLFPELDGKTNDDNPKKLVGKDLENALNALVMYLKELRANIGNSTGQDEATKQRNVTQQLELIDTTLLKCYLQINDALVAPLLRINNCRLEEAERMLLQHGKYSELIILYQTKGQHMKALQLLRDQAKEPDSSLGYQETKNYLQQLGAEHINLIFKFSDWILKEHPEKGLKIFTEDKVEVENLPRPKILDFLLREHESLVIPYLEHVIHTWNDTNSLFHDALINMYRDKITDKKANLTDAEVQHIKAKLVAFLEKSAHYTPERVLVHFPVDSLFEERAIIYGKLGRHEQALAIYVLILGDVDRAIRYCENVSATPNDKNQDVYVILMRILMNPQQDSALKENPLAKVPRHPKTSVPDLETALDILEKHADKISPLKALSVLPDSVPLSRLKHFLESALDGQLTLKRRMQVLKGLLYAEHMQVQEVKQFHESKSVVINDYNVCPVCKKRFGNQSAFVRYPNGDISLPTCPREEKEQRLLSIRRLYALELFDNKQYSQAMKEFIKLKTDLADVIKLIPDLEYKSSDDKEKVKKLSGKDLDSALKAMIVYLKAVQSNLGKDTGQGEAANESRHRELIETTFNNICLEQAEKKLLHYKKYSELILLYQKCGQHMKALQLLKDYAKQSDSSLFGYQRTVNYLQQLGVDHINLIFEFSDWILREYPDEGLRIFTEDKVEVENLPRPKILDFLLREHESLVIPYLEHVIHTWNDTNSLFHDALINMYRDKITDKRANLTDAEVQHIKAKLVAFLEKSAHYTPERVLVHFPVDSLFEERAIIYGKLGHHEQALAIYVLILGDVDQAVRYCENSSTNLNNHGQDVYVILLRILINPEKESARDTISKLLANATIHPKTAVPNLERALNILEDHVDEVSSPLGVLSVLPDSVPLCRLKKILENVLESQFALARRLQIVKGLSQAENEQIEDMNQYYESQASLITDGDACPVCKKHFGNQTALVRYPNGVIVHFHFIL</sequence>
<feature type="repeat" description="CHCR" evidence="6">
    <location>
        <begin position="553"/>
        <end position="712"/>
    </location>
</feature>
<accession>A0A835L8S8</accession>
<keyword evidence="4" id="KW-0458">Lysosome</keyword>
<dbReference type="Pfam" id="PF10367">
    <property type="entry name" value="zf-Vps39_C"/>
    <property type="match status" value="2"/>
</dbReference>
<protein>
    <recommendedName>
        <fullName evidence="7">CNH domain-containing protein</fullName>
    </recommendedName>
</protein>
<comment type="subcellular location">
    <subcellularLocation>
        <location evidence="1">Endomembrane system</location>
        <topology evidence="1">Peripheral membrane protein</topology>
    </subcellularLocation>
    <subcellularLocation>
        <location evidence="2">Lysosome</location>
    </subcellularLocation>
</comment>
<evidence type="ECO:0000256" key="4">
    <source>
        <dbReference type="ARBA" id="ARBA00023228"/>
    </source>
</evidence>
<evidence type="ECO:0000259" key="7">
    <source>
        <dbReference type="PROSITE" id="PS50219"/>
    </source>
</evidence>
<dbReference type="Pfam" id="PF10366">
    <property type="entry name" value="Vps39_1"/>
    <property type="match status" value="2"/>
</dbReference>
<organism evidence="8 9">
    <name type="scientific">Spodoptera exigua</name>
    <name type="common">Beet armyworm</name>
    <name type="synonym">Noctua fulgens</name>
    <dbReference type="NCBI Taxonomy" id="7107"/>
    <lineage>
        <taxon>Eukaryota</taxon>
        <taxon>Metazoa</taxon>
        <taxon>Ecdysozoa</taxon>
        <taxon>Arthropoda</taxon>
        <taxon>Hexapoda</taxon>
        <taxon>Insecta</taxon>
        <taxon>Pterygota</taxon>
        <taxon>Neoptera</taxon>
        <taxon>Endopterygota</taxon>
        <taxon>Lepidoptera</taxon>
        <taxon>Glossata</taxon>
        <taxon>Ditrysia</taxon>
        <taxon>Noctuoidea</taxon>
        <taxon>Noctuidae</taxon>
        <taxon>Amphipyrinae</taxon>
        <taxon>Spodoptera</taxon>
    </lineage>
</organism>
<dbReference type="InterPro" id="IPR000547">
    <property type="entry name" value="Clathrin_H-chain/VPS_repeat"/>
</dbReference>
<evidence type="ECO:0000256" key="3">
    <source>
        <dbReference type="ARBA" id="ARBA00023136"/>
    </source>
</evidence>
<dbReference type="InterPro" id="IPR036322">
    <property type="entry name" value="WD40_repeat_dom_sf"/>
</dbReference>
<dbReference type="InterPro" id="IPR019453">
    <property type="entry name" value="VPS39/TGFA1_Znf"/>
</dbReference>
<keyword evidence="3" id="KW-0472">Membrane</keyword>
<dbReference type="Pfam" id="PF23556">
    <property type="entry name" value="TPR_Vps41"/>
    <property type="match status" value="1"/>
</dbReference>
<dbReference type="GO" id="GO:0034058">
    <property type="term" value="P:endosomal vesicle fusion"/>
    <property type="evidence" value="ECO:0007669"/>
    <property type="project" value="TreeGrafter"/>
</dbReference>
<evidence type="ECO:0000256" key="5">
    <source>
        <dbReference type="ARBA" id="ARBA00038201"/>
    </source>
</evidence>
<dbReference type="InterPro" id="IPR032914">
    <property type="entry name" value="Vam6/VPS39/TRAP1"/>
</dbReference>
<evidence type="ECO:0000256" key="1">
    <source>
        <dbReference type="ARBA" id="ARBA00004184"/>
    </source>
</evidence>
<reference evidence="8" key="1">
    <citation type="submission" date="2020-08" db="EMBL/GenBank/DDBJ databases">
        <title>Spodoptera exigua strain:BAW_Kor-Di-RS1 Genome sequencing and assembly.</title>
        <authorList>
            <person name="Kim J."/>
            <person name="Nam H.Y."/>
            <person name="Kwon M."/>
            <person name="Choi J.H."/>
            <person name="Cho S.R."/>
            <person name="Kim G.-H."/>
        </authorList>
    </citation>
    <scope>NUCLEOTIDE SEQUENCE</scope>
    <source>
        <strain evidence="8">BAW_Kor-Di-RS1</strain>
        <tissue evidence="8">Whole-body</tissue>
    </source>
</reference>
<dbReference type="SUPFAM" id="SSF50978">
    <property type="entry name" value="WD40 repeat-like"/>
    <property type="match status" value="1"/>
</dbReference>
<name>A0A835L8S8_SPOEX</name>
<feature type="repeat" description="CHCR" evidence="6">
    <location>
        <begin position="1047"/>
        <end position="1206"/>
    </location>
</feature>
<evidence type="ECO:0000313" key="9">
    <source>
        <dbReference type="Proteomes" id="UP000648187"/>
    </source>
</evidence>
<dbReference type="InterPro" id="IPR019452">
    <property type="entry name" value="VPS39/TGF_beta_rcpt-assoc_1"/>
</dbReference>